<name>A0AAV2HYR2_LYMST</name>
<dbReference type="PANTHER" id="PTHR24252:SF7">
    <property type="entry name" value="HYALIN"/>
    <property type="match status" value="1"/>
</dbReference>
<evidence type="ECO:0000313" key="4">
    <source>
        <dbReference type="Proteomes" id="UP001497497"/>
    </source>
</evidence>
<organism evidence="3 4">
    <name type="scientific">Lymnaea stagnalis</name>
    <name type="common">Great pond snail</name>
    <name type="synonym">Helix stagnalis</name>
    <dbReference type="NCBI Taxonomy" id="6523"/>
    <lineage>
        <taxon>Eukaryota</taxon>
        <taxon>Metazoa</taxon>
        <taxon>Spiralia</taxon>
        <taxon>Lophotrochozoa</taxon>
        <taxon>Mollusca</taxon>
        <taxon>Gastropoda</taxon>
        <taxon>Heterobranchia</taxon>
        <taxon>Euthyneura</taxon>
        <taxon>Panpulmonata</taxon>
        <taxon>Hygrophila</taxon>
        <taxon>Lymnaeoidea</taxon>
        <taxon>Lymnaeidae</taxon>
        <taxon>Lymnaea</taxon>
    </lineage>
</organism>
<dbReference type="PANTHER" id="PTHR24252">
    <property type="entry name" value="ACROSIN-RELATED"/>
    <property type="match status" value="1"/>
</dbReference>
<dbReference type="GO" id="GO:0004252">
    <property type="term" value="F:serine-type endopeptidase activity"/>
    <property type="evidence" value="ECO:0007669"/>
    <property type="project" value="InterPro"/>
</dbReference>
<keyword evidence="4" id="KW-1185">Reference proteome</keyword>
<feature type="domain" description="Peptidase S1" evidence="2">
    <location>
        <begin position="24"/>
        <end position="264"/>
    </location>
</feature>
<evidence type="ECO:0000259" key="2">
    <source>
        <dbReference type="PROSITE" id="PS50240"/>
    </source>
</evidence>
<protein>
    <recommendedName>
        <fullName evidence="2">Peptidase S1 domain-containing protein</fullName>
    </recommendedName>
</protein>
<accession>A0AAV2HYR2</accession>
<dbReference type="Proteomes" id="UP001497497">
    <property type="component" value="Unassembled WGS sequence"/>
</dbReference>
<dbReference type="PROSITE" id="PS50240">
    <property type="entry name" value="TRYPSIN_DOM"/>
    <property type="match status" value="1"/>
</dbReference>
<keyword evidence="1" id="KW-1015">Disulfide bond</keyword>
<dbReference type="InterPro" id="IPR001254">
    <property type="entry name" value="Trypsin_dom"/>
</dbReference>
<dbReference type="PROSITE" id="PS00134">
    <property type="entry name" value="TRYPSIN_HIS"/>
    <property type="match status" value="1"/>
</dbReference>
<dbReference type="CDD" id="cd00190">
    <property type="entry name" value="Tryp_SPc"/>
    <property type="match status" value="1"/>
</dbReference>
<dbReference type="AlphaFoldDB" id="A0AAV2HYR2"/>
<proteinExistence type="predicted"/>
<dbReference type="FunFam" id="2.40.10.10:FF:000068">
    <property type="entry name" value="transmembrane protease serine 2"/>
    <property type="match status" value="1"/>
</dbReference>
<dbReference type="SMART" id="SM00020">
    <property type="entry name" value="Tryp_SPc"/>
    <property type="match status" value="1"/>
</dbReference>
<dbReference type="InterPro" id="IPR001314">
    <property type="entry name" value="Peptidase_S1A"/>
</dbReference>
<gene>
    <name evidence="3" type="ORF">GSLYS_00013139001</name>
</gene>
<dbReference type="InterPro" id="IPR009003">
    <property type="entry name" value="Peptidase_S1_PA"/>
</dbReference>
<evidence type="ECO:0000313" key="3">
    <source>
        <dbReference type="EMBL" id="CAL1539320.1"/>
    </source>
</evidence>
<dbReference type="InterPro" id="IPR043504">
    <property type="entry name" value="Peptidase_S1_PA_chymotrypsin"/>
</dbReference>
<dbReference type="EMBL" id="CAXITT010000336">
    <property type="protein sequence ID" value="CAL1539320.1"/>
    <property type="molecule type" value="Genomic_DNA"/>
</dbReference>
<dbReference type="SUPFAM" id="SSF50494">
    <property type="entry name" value="Trypsin-like serine proteases"/>
    <property type="match status" value="1"/>
</dbReference>
<dbReference type="InterPro" id="IPR018114">
    <property type="entry name" value="TRYPSIN_HIS"/>
</dbReference>
<comment type="caution">
    <text evidence="3">The sequence shown here is derived from an EMBL/GenBank/DDBJ whole genome shotgun (WGS) entry which is preliminary data.</text>
</comment>
<reference evidence="3 4" key="1">
    <citation type="submission" date="2024-04" db="EMBL/GenBank/DDBJ databases">
        <authorList>
            <consortium name="Genoscope - CEA"/>
            <person name="William W."/>
        </authorList>
    </citation>
    <scope>NUCLEOTIDE SEQUENCE [LARGE SCALE GENOMIC DNA]</scope>
</reference>
<dbReference type="Gene3D" id="2.40.10.10">
    <property type="entry name" value="Trypsin-like serine proteases"/>
    <property type="match status" value="1"/>
</dbReference>
<evidence type="ECO:0000256" key="1">
    <source>
        <dbReference type="ARBA" id="ARBA00023157"/>
    </source>
</evidence>
<dbReference type="GO" id="GO:0006508">
    <property type="term" value="P:proteolysis"/>
    <property type="evidence" value="ECO:0007669"/>
    <property type="project" value="InterPro"/>
</dbReference>
<dbReference type="Pfam" id="PF00089">
    <property type="entry name" value="Trypsin"/>
    <property type="match status" value="1"/>
</dbReference>
<dbReference type="PRINTS" id="PR00722">
    <property type="entry name" value="CHYMOTRYPSIN"/>
</dbReference>
<sequence>MKILTILICVYVTEGKLKHVDKRIVKGKHVYNSDKYPSIASLQVQYDLDSPWEHKCGAVLIGQSKLLTAAHCLVNTLFLKKRVILGVLNIQPDLHAYDQVHEVSRFKIHHDYEEASSRTYIHDIAILYLNTRVKFTKKVKPALLAPKGKYLEDTKCAVAGWGTGSSFSDFSNQLREATVTVISNEFCKTFYRRLYILPTNMCLFNNFDDDNDRPGTCDGDDGGPAMCGKNFQLLAGITSWGKECDSLPNVYVRVSEYYDWIQAN</sequence>